<gene>
    <name evidence="1" type="ORF">R1flu_022402</name>
</gene>
<protein>
    <submittedName>
        <fullName evidence="1">Uncharacterized protein</fullName>
    </submittedName>
</protein>
<evidence type="ECO:0000313" key="2">
    <source>
        <dbReference type="Proteomes" id="UP001605036"/>
    </source>
</evidence>
<reference evidence="1 2" key="1">
    <citation type="submission" date="2024-09" db="EMBL/GenBank/DDBJ databases">
        <title>Chromosome-scale assembly of Riccia fluitans.</title>
        <authorList>
            <person name="Paukszto L."/>
            <person name="Sawicki J."/>
            <person name="Karawczyk K."/>
            <person name="Piernik-Szablinska J."/>
            <person name="Szczecinska M."/>
            <person name="Mazdziarz M."/>
        </authorList>
    </citation>
    <scope>NUCLEOTIDE SEQUENCE [LARGE SCALE GENOMIC DNA]</scope>
    <source>
        <strain evidence="1">Rf_01</strain>
        <tissue evidence="1">Aerial parts of the thallus</tissue>
    </source>
</reference>
<dbReference type="EMBL" id="JBHFFA010000001">
    <property type="protein sequence ID" value="KAL2654274.1"/>
    <property type="molecule type" value="Genomic_DNA"/>
</dbReference>
<evidence type="ECO:0000313" key="1">
    <source>
        <dbReference type="EMBL" id="KAL2654274.1"/>
    </source>
</evidence>
<dbReference type="AlphaFoldDB" id="A0ABD1ZV50"/>
<dbReference type="Proteomes" id="UP001605036">
    <property type="component" value="Unassembled WGS sequence"/>
</dbReference>
<sequence>MRSHHLFGYHHVKSDLLNDELYEVYYDVQDSFMNDEKLRQHDLNAMLQKTMTIFWQETIERAQWEITEAQKDPDMSPEEQEHTVKYATRRLTYAMQQLAICGPPNAKYTWTKGIYTKHMNKNKRIPHHWWAQGLHSFIEVS</sequence>
<name>A0ABD1ZV50_9MARC</name>
<organism evidence="1 2">
    <name type="scientific">Riccia fluitans</name>
    <dbReference type="NCBI Taxonomy" id="41844"/>
    <lineage>
        <taxon>Eukaryota</taxon>
        <taxon>Viridiplantae</taxon>
        <taxon>Streptophyta</taxon>
        <taxon>Embryophyta</taxon>
        <taxon>Marchantiophyta</taxon>
        <taxon>Marchantiopsida</taxon>
        <taxon>Marchantiidae</taxon>
        <taxon>Marchantiales</taxon>
        <taxon>Ricciaceae</taxon>
        <taxon>Riccia</taxon>
    </lineage>
</organism>
<comment type="caution">
    <text evidence="1">The sequence shown here is derived from an EMBL/GenBank/DDBJ whole genome shotgun (WGS) entry which is preliminary data.</text>
</comment>
<proteinExistence type="predicted"/>
<keyword evidence="2" id="KW-1185">Reference proteome</keyword>
<accession>A0ABD1ZV50</accession>